<evidence type="ECO:0000313" key="2">
    <source>
        <dbReference type="EMBL" id="RSU54135.1"/>
    </source>
</evidence>
<keyword evidence="1" id="KW-1133">Transmembrane helix</keyword>
<gene>
    <name evidence="2" type="ORF">DAH51_20535</name>
</gene>
<dbReference type="AlphaFoldDB" id="A0A430BN18"/>
<keyword evidence="1" id="KW-0472">Membrane</keyword>
<name>A0A430BN18_SPHYA</name>
<reference evidence="2 3" key="1">
    <citation type="submission" date="2018-07" db="EMBL/GenBank/DDBJ databases">
        <title>Genomic and Epidemiologic Investigation of an Indolent Hospital Outbreak.</title>
        <authorList>
            <person name="Johnson R.C."/>
            <person name="Deming C."/>
            <person name="Conlan S."/>
            <person name="Zellmer C.J."/>
            <person name="Michelin A.V."/>
            <person name="Lee-Lin S."/>
            <person name="Thomas P.J."/>
            <person name="Park M."/>
            <person name="Weingarten R.A."/>
            <person name="Less J."/>
            <person name="Dekker J.P."/>
            <person name="Frank K.M."/>
            <person name="Musser K.A."/>
            <person name="Mcquiston J.R."/>
            <person name="Henderson D.K."/>
            <person name="Lau A.F."/>
            <person name="Palmore T.N."/>
            <person name="Segre J.A."/>
        </authorList>
    </citation>
    <scope>NUCLEOTIDE SEQUENCE [LARGE SCALE GENOMIC DNA]</scope>
    <source>
        <strain evidence="2 3">SK-NIH.Env6_1116</strain>
    </source>
</reference>
<feature type="transmembrane region" description="Helical" evidence="1">
    <location>
        <begin position="77"/>
        <end position="97"/>
    </location>
</feature>
<accession>A0A430BN18</accession>
<proteinExistence type="predicted"/>
<organism evidence="2 3">
    <name type="scientific">Sphingobium yanoikuyae</name>
    <name type="common">Sphingomonas yanoikuyae</name>
    <dbReference type="NCBI Taxonomy" id="13690"/>
    <lineage>
        <taxon>Bacteria</taxon>
        <taxon>Pseudomonadati</taxon>
        <taxon>Pseudomonadota</taxon>
        <taxon>Alphaproteobacteria</taxon>
        <taxon>Sphingomonadales</taxon>
        <taxon>Sphingomonadaceae</taxon>
        <taxon>Sphingobium</taxon>
    </lineage>
</organism>
<dbReference type="EMBL" id="QRAL01000030">
    <property type="protein sequence ID" value="RSU54135.1"/>
    <property type="molecule type" value="Genomic_DNA"/>
</dbReference>
<comment type="caution">
    <text evidence="2">The sequence shown here is derived from an EMBL/GenBank/DDBJ whole genome shotgun (WGS) entry which is preliminary data.</text>
</comment>
<evidence type="ECO:0000313" key="3">
    <source>
        <dbReference type="Proteomes" id="UP000287401"/>
    </source>
</evidence>
<feature type="transmembrane region" description="Helical" evidence="1">
    <location>
        <begin position="12"/>
        <end position="36"/>
    </location>
</feature>
<evidence type="ECO:0000256" key="1">
    <source>
        <dbReference type="SAM" id="Phobius"/>
    </source>
</evidence>
<dbReference type="Proteomes" id="UP000287401">
    <property type="component" value="Unassembled WGS sequence"/>
</dbReference>
<keyword evidence="1" id="KW-0812">Transmembrane</keyword>
<protein>
    <submittedName>
        <fullName evidence="2">Uncharacterized protein</fullName>
    </submittedName>
</protein>
<dbReference type="RefSeq" id="WP_009821114.1">
    <property type="nucleotide sequence ID" value="NZ_CP115456.1"/>
</dbReference>
<sequence>MRQTKSFQREWIVSILVMTFALTLAIGIGFLAGHYIPSASDDMSEICRNLPKKGPMADCIALRSAVATEQATLTAQWSLLIAVGSLCASSAALLGLISAFKQGQRTIGIATDANRIAMEYGRAQARAYVVVQSVEAKLSELGDLTAKVTFQNSGASPARRLRWLYNAHIVAVYGDNTQRGMMLGDEPDLERSHWRQDIPSADSWTSSPLGLRSQDGVAALLEKATFIAITIKVVADFQDVFGETHREIACFEGRVNPSERDASYTALHSAHDNALDDKTESPAA</sequence>